<evidence type="ECO:0000313" key="2">
    <source>
        <dbReference type="EMBL" id="TCS62212.1"/>
    </source>
</evidence>
<dbReference type="InterPro" id="IPR010593">
    <property type="entry name" value="DUF1159"/>
</dbReference>
<dbReference type="Pfam" id="PF05258">
    <property type="entry name" value="DciA"/>
    <property type="match status" value="1"/>
</dbReference>
<dbReference type="AlphaFoldDB" id="A0A4R3J9G0"/>
<reference evidence="2 3" key="1">
    <citation type="submission" date="2019-03" db="EMBL/GenBank/DDBJ databases">
        <title>Genomic Encyclopedia of Type Strains, Phase IV (KMG-IV): sequencing the most valuable type-strain genomes for metagenomic binning, comparative biology and taxonomic classification.</title>
        <authorList>
            <person name="Goeker M."/>
        </authorList>
    </citation>
    <scope>NUCLEOTIDE SEQUENCE [LARGE SCALE GENOMIC DNA]</scope>
    <source>
        <strain evidence="2 3">DSM 101688</strain>
    </source>
</reference>
<dbReference type="InterPro" id="IPR007922">
    <property type="entry name" value="DciA-like"/>
</dbReference>
<feature type="compositionally biased region" description="Basic and acidic residues" evidence="1">
    <location>
        <begin position="141"/>
        <end position="151"/>
    </location>
</feature>
<name>A0A4R3J9G0_9PROT</name>
<feature type="region of interest" description="Disordered" evidence="1">
    <location>
        <begin position="111"/>
        <end position="151"/>
    </location>
</feature>
<sequence length="170" mass="18840">MRRPYRSNGPKALAPSIDKITRRLFGKRGFTEAAVLNDWPSVVGEDLARHCLPEKITYPDKSKIQGTLRLRVANGAFAVEMQHMEPVIIERINAFFGYRAVARLHLVQAPLPQSSSPSRSVIKAQKQKKEPDRAPPVTGETAHDLDNVQDPELKAALEALGRAITPPTTQ</sequence>
<dbReference type="RefSeq" id="WP_165886332.1">
    <property type="nucleotide sequence ID" value="NZ_CP119676.1"/>
</dbReference>
<proteinExistence type="predicted"/>
<protein>
    <recommendedName>
        <fullName evidence="4">Nucleic acid-binding Zn ribbon protein</fullName>
    </recommendedName>
</protein>
<evidence type="ECO:0000313" key="3">
    <source>
        <dbReference type="Proteomes" id="UP000295304"/>
    </source>
</evidence>
<evidence type="ECO:0000256" key="1">
    <source>
        <dbReference type="SAM" id="MobiDB-lite"/>
    </source>
</evidence>
<dbReference type="EMBL" id="SLZW01000006">
    <property type="protein sequence ID" value="TCS62212.1"/>
    <property type="molecule type" value="Genomic_DNA"/>
</dbReference>
<organism evidence="2 3">
    <name type="scientific">Varunaivibrio sulfuroxidans</name>
    <dbReference type="NCBI Taxonomy" id="1773489"/>
    <lineage>
        <taxon>Bacteria</taxon>
        <taxon>Pseudomonadati</taxon>
        <taxon>Pseudomonadota</taxon>
        <taxon>Alphaproteobacteria</taxon>
        <taxon>Rhodospirillales</taxon>
        <taxon>Magnetovibrionaceae</taxon>
        <taxon>Varunaivibrio</taxon>
    </lineage>
</organism>
<evidence type="ECO:0008006" key="4">
    <source>
        <dbReference type="Google" id="ProtNLM"/>
    </source>
</evidence>
<dbReference type="Proteomes" id="UP000295304">
    <property type="component" value="Unassembled WGS sequence"/>
</dbReference>
<keyword evidence="3" id="KW-1185">Reference proteome</keyword>
<dbReference type="PIRSF" id="PIRSF032064">
    <property type="entry name" value="UCP032064"/>
    <property type="match status" value="1"/>
</dbReference>
<comment type="caution">
    <text evidence="2">The sequence shown here is derived from an EMBL/GenBank/DDBJ whole genome shotgun (WGS) entry which is preliminary data.</text>
</comment>
<gene>
    <name evidence="2" type="ORF">EDD55_106170</name>
</gene>
<accession>A0A4R3J9G0</accession>